<sequence length="274" mass="30844">MHQILERTPNVSHLCLTLQLHCSDTSVGLYLGLHVISPRRVVIFDDNNFLKNKAVVQLVDALADAVIRRMIYDTLFLPYKQGMTAREPLFNSLSAAPTLMELAIPVLAPLIFRSYPDRQITLPRGHRNLPQGRNEARQLARRIHWALHRAPDVQLALQSHEALSLRRRSMLGASQRWSSSARTPQMLNYGVDLICRLLRLPHVVLDSAPPSNVFLHAHGHAVWVFKLKVDGTAMGAESVFGLCPNMSTLPCKIKPLNRLAYVHQEKVKPQQSAT</sequence>
<organism evidence="1 2">
    <name type="scientific">Mycena belliarum</name>
    <dbReference type="NCBI Taxonomy" id="1033014"/>
    <lineage>
        <taxon>Eukaryota</taxon>
        <taxon>Fungi</taxon>
        <taxon>Dikarya</taxon>
        <taxon>Basidiomycota</taxon>
        <taxon>Agaricomycotina</taxon>
        <taxon>Agaricomycetes</taxon>
        <taxon>Agaricomycetidae</taxon>
        <taxon>Agaricales</taxon>
        <taxon>Marasmiineae</taxon>
        <taxon>Mycenaceae</taxon>
        <taxon>Mycena</taxon>
    </lineage>
</organism>
<accession>A0AAD6UJQ3</accession>
<dbReference type="EMBL" id="JARJCN010000004">
    <property type="protein sequence ID" value="KAJ7101360.1"/>
    <property type="molecule type" value="Genomic_DNA"/>
</dbReference>
<comment type="caution">
    <text evidence="1">The sequence shown here is derived from an EMBL/GenBank/DDBJ whole genome shotgun (WGS) entry which is preliminary data.</text>
</comment>
<gene>
    <name evidence="1" type="ORF">B0H15DRAFT_1017815</name>
</gene>
<reference evidence="1" key="1">
    <citation type="submission" date="2023-03" db="EMBL/GenBank/DDBJ databases">
        <title>Massive genome expansion in bonnet fungi (Mycena s.s.) driven by repeated elements and novel gene families across ecological guilds.</title>
        <authorList>
            <consortium name="Lawrence Berkeley National Laboratory"/>
            <person name="Harder C.B."/>
            <person name="Miyauchi S."/>
            <person name="Viragh M."/>
            <person name="Kuo A."/>
            <person name="Thoen E."/>
            <person name="Andreopoulos B."/>
            <person name="Lu D."/>
            <person name="Skrede I."/>
            <person name="Drula E."/>
            <person name="Henrissat B."/>
            <person name="Morin E."/>
            <person name="Kohler A."/>
            <person name="Barry K."/>
            <person name="LaButti K."/>
            <person name="Morin E."/>
            <person name="Salamov A."/>
            <person name="Lipzen A."/>
            <person name="Mereny Z."/>
            <person name="Hegedus B."/>
            <person name="Baldrian P."/>
            <person name="Stursova M."/>
            <person name="Weitz H."/>
            <person name="Taylor A."/>
            <person name="Grigoriev I.V."/>
            <person name="Nagy L.G."/>
            <person name="Martin F."/>
            <person name="Kauserud H."/>
        </authorList>
    </citation>
    <scope>NUCLEOTIDE SEQUENCE</scope>
    <source>
        <strain evidence="1">CBHHK173m</strain>
    </source>
</reference>
<evidence type="ECO:0000313" key="1">
    <source>
        <dbReference type="EMBL" id="KAJ7101360.1"/>
    </source>
</evidence>
<proteinExistence type="predicted"/>
<name>A0AAD6UJQ3_9AGAR</name>
<dbReference type="Proteomes" id="UP001222325">
    <property type="component" value="Unassembled WGS sequence"/>
</dbReference>
<dbReference type="AlphaFoldDB" id="A0AAD6UJQ3"/>
<keyword evidence="2" id="KW-1185">Reference proteome</keyword>
<evidence type="ECO:0000313" key="2">
    <source>
        <dbReference type="Proteomes" id="UP001222325"/>
    </source>
</evidence>
<protein>
    <submittedName>
        <fullName evidence="1">Uncharacterized protein</fullName>
    </submittedName>
</protein>